<name>A0A5J6QM23_9GAMM</name>
<keyword evidence="31" id="KW-1185">Reference proteome</keyword>
<keyword evidence="13 21" id="KW-0479">Metal-binding</keyword>
<dbReference type="FunFam" id="3.20.20.330:FF:000001">
    <property type="entry name" value="Methionine synthase"/>
    <property type="match status" value="1"/>
</dbReference>
<evidence type="ECO:0000256" key="7">
    <source>
        <dbReference type="ARBA" id="ARBA00013998"/>
    </source>
</evidence>
<feature type="binding site" evidence="22 24">
    <location>
        <position position="313"/>
    </location>
    <ligand>
        <name>Zn(2+)</name>
        <dbReference type="ChEBI" id="CHEBI:29105"/>
    </ligand>
</feature>
<keyword evidence="16 21" id="KW-0486">Methionine biosynthesis</keyword>
<dbReference type="InterPro" id="IPR006158">
    <property type="entry name" value="Cobalamin-bd"/>
</dbReference>
<evidence type="ECO:0000259" key="27">
    <source>
        <dbReference type="PROSITE" id="PS50974"/>
    </source>
</evidence>
<dbReference type="FunFam" id="3.40.50.280:FF:000001">
    <property type="entry name" value="Methionine synthase"/>
    <property type="match status" value="1"/>
</dbReference>
<dbReference type="InterPro" id="IPR036724">
    <property type="entry name" value="Cobalamin-bd_sf"/>
</dbReference>
<comment type="function">
    <text evidence="18 21">Catalyzes the transfer of a methyl group from methyl-cobalamin to homocysteine, yielding enzyme-bound cob(I)alamin and methionine. Subsequently, remethylates the cofactor using methyltetrahydrofolate.</text>
</comment>
<evidence type="ECO:0000256" key="23">
    <source>
        <dbReference type="PIRSR" id="PIRSR000381-2"/>
    </source>
</evidence>
<feature type="binding site" evidence="23">
    <location>
        <position position="810"/>
    </location>
    <ligand>
        <name>methylcob(III)alamin</name>
        <dbReference type="ChEBI" id="CHEBI:28115"/>
    </ligand>
</feature>
<organism evidence="30 31">
    <name type="scientific">Metapseudomonas lalkuanensis</name>
    <dbReference type="NCBI Taxonomy" id="2604832"/>
    <lineage>
        <taxon>Bacteria</taxon>
        <taxon>Pseudomonadati</taxon>
        <taxon>Pseudomonadota</taxon>
        <taxon>Gammaproteobacteria</taxon>
        <taxon>Pseudomonadales</taxon>
        <taxon>Pseudomonadaceae</taxon>
        <taxon>Metapseudomonas</taxon>
    </lineage>
</organism>
<dbReference type="GO" id="GO:0031419">
    <property type="term" value="F:cobalamin binding"/>
    <property type="evidence" value="ECO:0007669"/>
    <property type="project" value="UniProtKB-UniRule"/>
</dbReference>
<dbReference type="Pfam" id="PF02607">
    <property type="entry name" value="B12-binding_2"/>
    <property type="match status" value="1"/>
</dbReference>
<dbReference type="InterPro" id="IPR036589">
    <property type="entry name" value="HCY_dom_sf"/>
</dbReference>
<dbReference type="InterPro" id="IPR004223">
    <property type="entry name" value="VitB12-dep_Met_synth_activ_dom"/>
</dbReference>
<dbReference type="NCBIfam" id="TIGR02082">
    <property type="entry name" value="metH"/>
    <property type="match status" value="1"/>
</dbReference>
<feature type="domain" description="Pterin-binding" evidence="26">
    <location>
        <begin position="359"/>
        <end position="620"/>
    </location>
</feature>
<dbReference type="InterPro" id="IPR037010">
    <property type="entry name" value="VitB12-dep_Met_synth_activ_sf"/>
</dbReference>
<dbReference type="SUPFAM" id="SSF51717">
    <property type="entry name" value="Dihydropteroate synthetase-like"/>
    <property type="match status" value="1"/>
</dbReference>
<feature type="binding site" description="axial binding residue" evidence="22">
    <location>
        <position position="761"/>
    </location>
    <ligand>
        <name>methylcob(III)alamin</name>
        <dbReference type="ChEBI" id="CHEBI:28115"/>
    </ligand>
    <ligandPart>
        <name>Co</name>
        <dbReference type="ChEBI" id="CHEBI:27638"/>
    </ligandPart>
</feature>
<keyword evidence="12 21" id="KW-0949">S-adenosyl-L-methionine</keyword>
<dbReference type="PANTHER" id="PTHR45833:SF1">
    <property type="entry name" value="METHIONINE SYNTHASE"/>
    <property type="match status" value="1"/>
</dbReference>
<feature type="domain" description="B12-binding N-terminal" evidence="29">
    <location>
        <begin position="651"/>
        <end position="745"/>
    </location>
</feature>
<evidence type="ECO:0000256" key="13">
    <source>
        <dbReference type="ARBA" id="ARBA00022723"/>
    </source>
</evidence>
<evidence type="ECO:0000259" key="26">
    <source>
        <dbReference type="PROSITE" id="PS50972"/>
    </source>
</evidence>
<dbReference type="SMART" id="SM01018">
    <property type="entry name" value="B12-binding_2"/>
    <property type="match status" value="1"/>
</dbReference>
<gene>
    <name evidence="30" type="primary">metH</name>
    <name evidence="30" type="ORF">FXN65_17825</name>
</gene>
<dbReference type="FunFam" id="1.10.1240.10:FF:000001">
    <property type="entry name" value="Methionine synthase"/>
    <property type="match status" value="1"/>
</dbReference>
<feature type="domain" description="B12-binding" evidence="28">
    <location>
        <begin position="748"/>
        <end position="884"/>
    </location>
</feature>
<feature type="binding site" evidence="23">
    <location>
        <begin position="758"/>
        <end position="762"/>
    </location>
    <ligand>
        <name>methylcob(III)alamin</name>
        <dbReference type="ChEBI" id="CHEBI:28115"/>
    </ligand>
</feature>
<dbReference type="Gene3D" id="1.10.288.10">
    <property type="entry name" value="Cobalamin-dependent Methionine Synthase, domain 2"/>
    <property type="match status" value="1"/>
</dbReference>
<evidence type="ECO:0000256" key="9">
    <source>
        <dbReference type="ARBA" id="ARBA00022605"/>
    </source>
</evidence>
<dbReference type="Gene3D" id="3.40.50.280">
    <property type="entry name" value="Cobalamin-binding domain"/>
    <property type="match status" value="1"/>
</dbReference>
<keyword evidence="10 21" id="KW-0846">Cobalamin</keyword>
<evidence type="ECO:0000256" key="14">
    <source>
        <dbReference type="ARBA" id="ARBA00022737"/>
    </source>
</evidence>
<evidence type="ECO:0000259" key="29">
    <source>
        <dbReference type="PROSITE" id="PS51337"/>
    </source>
</evidence>
<evidence type="ECO:0000259" key="28">
    <source>
        <dbReference type="PROSITE" id="PS51332"/>
    </source>
</evidence>
<dbReference type="InterPro" id="IPR011005">
    <property type="entry name" value="Dihydropteroate_synth-like_sf"/>
</dbReference>
<dbReference type="SUPFAM" id="SSF47644">
    <property type="entry name" value="Methionine synthase domain"/>
    <property type="match status" value="1"/>
</dbReference>
<comment type="similarity">
    <text evidence="5">Belongs to the vitamin-B12 dependent methionine synthase family.</text>
</comment>
<dbReference type="Gene3D" id="3.20.20.20">
    <property type="entry name" value="Dihydropteroate synthase-like"/>
    <property type="match status" value="1"/>
</dbReference>
<dbReference type="AlphaFoldDB" id="A0A5J6QM23"/>
<evidence type="ECO:0000256" key="4">
    <source>
        <dbReference type="ARBA" id="ARBA00005178"/>
    </source>
</evidence>
<dbReference type="Pfam" id="PF02574">
    <property type="entry name" value="S-methyl_trans"/>
    <property type="match status" value="1"/>
</dbReference>
<dbReference type="CDD" id="cd00740">
    <property type="entry name" value="MeTr"/>
    <property type="match status" value="1"/>
</dbReference>
<comment type="catalytic activity">
    <reaction evidence="1 21">
        <text>(6S)-5-methyl-5,6,7,8-tetrahydrofolate + L-homocysteine = (6S)-5,6,7,8-tetrahydrofolate + L-methionine</text>
        <dbReference type="Rhea" id="RHEA:11172"/>
        <dbReference type="ChEBI" id="CHEBI:18608"/>
        <dbReference type="ChEBI" id="CHEBI:57453"/>
        <dbReference type="ChEBI" id="CHEBI:57844"/>
        <dbReference type="ChEBI" id="CHEBI:58199"/>
        <dbReference type="EC" id="2.1.1.13"/>
    </reaction>
</comment>
<feature type="binding site" evidence="23">
    <location>
        <position position="950"/>
    </location>
    <ligand>
        <name>S-adenosyl-L-methionine</name>
        <dbReference type="ChEBI" id="CHEBI:59789"/>
    </ligand>
</feature>
<evidence type="ECO:0000256" key="20">
    <source>
        <dbReference type="NCBIfam" id="TIGR02082"/>
    </source>
</evidence>
<dbReference type="InterPro" id="IPR003759">
    <property type="entry name" value="Cbl-bd_cap"/>
</dbReference>
<dbReference type="SUPFAM" id="SSF52242">
    <property type="entry name" value="Cobalamin (vitamin B12)-binding domain"/>
    <property type="match status" value="1"/>
</dbReference>
<comment type="domain">
    <text evidence="21">Modular enzyme with four functionally distinct domains. The isolated Hcy-binding domain catalyzes methyl transfer from free methylcobalamin to homocysteine. The Hcy-binding domain in association with the pterin-binding domain catalyzes the methylation of cob(I)alamin by methyltetrahydrofolate and the methylation of homocysteine. The B12-binding domain binds the cofactor. The AdoMet activation domain binds S-adenosyl-L-methionine. Under aerobic conditions cob(I)alamin can be converted to inactive cob(II)alamin. Reductive methylation by S-adenosyl-L-methionine and flavodoxin regenerates methylcobalamin.</text>
</comment>
<dbReference type="Pfam" id="PF02965">
    <property type="entry name" value="Met_synt_B12"/>
    <property type="match status" value="1"/>
</dbReference>
<evidence type="ECO:0000256" key="1">
    <source>
        <dbReference type="ARBA" id="ARBA00001700"/>
    </source>
</evidence>
<dbReference type="InterPro" id="IPR033706">
    <property type="entry name" value="Met_synthase_B12-bd"/>
</dbReference>
<dbReference type="KEGG" id="plal:FXN65_17825"/>
<evidence type="ECO:0000256" key="24">
    <source>
        <dbReference type="PROSITE-ProRule" id="PRU00333"/>
    </source>
</evidence>
<keyword evidence="11 21" id="KW-0808">Transferase</keyword>
<feature type="binding site" evidence="22 24">
    <location>
        <position position="250"/>
    </location>
    <ligand>
        <name>Zn(2+)</name>
        <dbReference type="ChEBI" id="CHEBI:29105"/>
    </ligand>
</feature>
<dbReference type="Pfam" id="PF02310">
    <property type="entry name" value="B12-binding"/>
    <property type="match status" value="1"/>
</dbReference>
<dbReference type="Pfam" id="PF00809">
    <property type="entry name" value="Pterin_bind"/>
    <property type="match status" value="1"/>
</dbReference>
<feature type="binding site" evidence="22 24">
    <location>
        <position position="314"/>
    </location>
    <ligand>
        <name>Zn(2+)</name>
        <dbReference type="ChEBI" id="CHEBI:29105"/>
    </ligand>
</feature>
<evidence type="ECO:0000256" key="17">
    <source>
        <dbReference type="ARBA" id="ARBA00023285"/>
    </source>
</evidence>
<evidence type="ECO:0000256" key="12">
    <source>
        <dbReference type="ARBA" id="ARBA00022691"/>
    </source>
</evidence>
<evidence type="ECO:0000256" key="5">
    <source>
        <dbReference type="ARBA" id="ARBA00010398"/>
    </source>
</evidence>
<feature type="binding site" evidence="23">
    <location>
        <position position="863"/>
    </location>
    <ligand>
        <name>methylcob(III)alamin</name>
        <dbReference type="ChEBI" id="CHEBI:28115"/>
    </ligand>
</feature>
<keyword evidence="15 21" id="KW-0862">Zinc</keyword>
<dbReference type="Gene3D" id="1.10.1240.10">
    <property type="entry name" value="Methionine synthase domain"/>
    <property type="match status" value="1"/>
</dbReference>
<dbReference type="CDD" id="cd02069">
    <property type="entry name" value="methionine_synthase_B12_BD"/>
    <property type="match status" value="1"/>
</dbReference>
<dbReference type="RefSeq" id="WP_151134863.1">
    <property type="nucleotide sequence ID" value="NZ_CP043311.1"/>
</dbReference>
<dbReference type="GO" id="GO:0005829">
    <property type="term" value="C:cytosol"/>
    <property type="evidence" value="ECO:0007669"/>
    <property type="project" value="TreeGrafter"/>
</dbReference>
<evidence type="ECO:0000256" key="22">
    <source>
        <dbReference type="PIRSR" id="PIRSR000381-1"/>
    </source>
</evidence>
<dbReference type="PROSITE" id="PS51332">
    <property type="entry name" value="B12_BINDING"/>
    <property type="match status" value="1"/>
</dbReference>
<dbReference type="SUPFAM" id="SSF56507">
    <property type="entry name" value="Methionine synthase activation domain-like"/>
    <property type="match status" value="1"/>
</dbReference>
<evidence type="ECO:0000256" key="18">
    <source>
        <dbReference type="ARBA" id="ARBA00025552"/>
    </source>
</evidence>
<sequence>MSDRIARQQALQQALKERILILDGGMGTMIQSYKLQEEDYRGTRFADWPSDVKGNNDLLLLTRPDVIQAIEKAYLDAGADILETNTFNATRVSQADYGMEELVYELNVEGARLAREVADAKTAENPARPRFVAGVLGPTSRTCSISPDVNNPGYRNVTFDELVENYSEATKGLIEGGSDLILIETIFDTLNAKAAIFAVQGVFEELGFELPIMISGTITDASGRTLSGQTTEAFLNSVRHAKPISIGLNCALGAKELRPYLAELAAKAETHVSAHPNAGLPNAFGEYDETPAQMAEVVEEFAASGLLNIVGGCCGTTPPHIQAIAEAVAKYPPRVIPEIPKACRLSGLEPFTIDRSSLFVNVGERTNITGSAKFARLIREENYTEALEVALQQVEAGAQVIDINMDEGMLDSQAAMVTFLNLIAGEPDISRVPIMIDSSKWEVIEAGLKCIQGKGIVNSISMKEGVEAFKHHARLCKRYGAAVVVMAFDEVGQADTAARKKEICQRSYDILVNEVGFPPEDIIFDPNIFAVATGIEEHNNYAVDFIEACAYIRDELPYALSSGGVSNVSFSFRGNNPVREAIHSVFLYHAIRNGLTMGIVNAGQLEIYDEIPAELRDKVEDVVLNRHEGSTEALLAIADNYRGGGAVKEAESEEWRSYSVEKRLEHALVKGITTFIVEDTEECRQKCARPIEVIEGPLMSGMNVVGDLFGAGKMFLPQVVKSARVMKQAVAHLIPFIEAEKGDKPEAKGKILMATVKGDVHDIGKNIVGVVLGCNGYDIVDLGVMVPAEKILQTAREQKCDIIGLSGLITPSLDEMVHVAKEMQRQGFNLPLMIGGATTSKAHTAVKIDPQYSNDAVVYVTDASRAVGVATTLLSKEMKPEYARKLREEYAEVRERTANRAARTERLAYADALANKPQFDWASHQVAKPSFTGVQLLEDIDLAVLAQYIDWTPFFIAWDLAGKYPRILTDEVVGEAATALFNDAQAMLKQLIDGKLIKARAVFGFWPANQVDHDDIEVYDAHGKALARLHHLRQQTIKPDSKPNLCLADYVAPKESGITDYVGGFITTAGIGAEELAKQYEAKGDDYSAIMVKALADRLAEACAEWLHERVRKEHWGYAADEHLDNEALIKEQYKGIRPAPGYPACPDHTEKGTLFHLLDPQGASGVTLTEHYAMFPAAAVSGWYFAHPEAQYFAVGKVERDQIESYSRRKGQDQAVSERWLAPNLGYEN</sequence>
<dbReference type="InterPro" id="IPR000489">
    <property type="entry name" value="Pterin-binding_dom"/>
</dbReference>
<dbReference type="EMBL" id="CP043311">
    <property type="protein sequence ID" value="QEY63818.1"/>
    <property type="molecule type" value="Genomic_DNA"/>
</dbReference>
<dbReference type="PROSITE" id="PS50974">
    <property type="entry name" value="ADOMET_ACTIVATION"/>
    <property type="match status" value="1"/>
</dbReference>
<evidence type="ECO:0000256" key="6">
    <source>
        <dbReference type="ARBA" id="ARBA00012032"/>
    </source>
</evidence>
<dbReference type="PROSITE" id="PS50972">
    <property type="entry name" value="PTERIN_BINDING"/>
    <property type="match status" value="1"/>
</dbReference>
<evidence type="ECO:0000256" key="3">
    <source>
        <dbReference type="ARBA" id="ARBA00001956"/>
    </source>
</evidence>
<reference evidence="30 31" key="1">
    <citation type="submission" date="2019-08" db="EMBL/GenBank/DDBJ databases">
        <title>Whole-genome Sequencing of e-waste polymer degrading bacterium Pseudomonas sp. strain PE08.</title>
        <authorList>
            <person name="Kirdat K."/>
            <person name="Debbarma P."/>
            <person name="Narawade N."/>
            <person name="Suyal D."/>
            <person name="Thorat V."/>
            <person name="Shouche Y."/>
            <person name="Goel R."/>
            <person name="Yadav A."/>
        </authorList>
    </citation>
    <scope>NUCLEOTIDE SEQUENCE [LARGE SCALE GENOMIC DNA]</scope>
    <source>
        <strain evidence="30 31">PE08</strain>
    </source>
</reference>
<dbReference type="Gene3D" id="3.10.196.10">
    <property type="entry name" value="Vitamin B12-dependent methionine synthase, activation domain"/>
    <property type="match status" value="1"/>
</dbReference>
<comment type="pathway">
    <text evidence="4 21">Amino-acid biosynthesis; L-methionine biosynthesis via de novo pathway; L-methionine from L-homocysteine (MetH route): step 1/1.</text>
</comment>
<evidence type="ECO:0000256" key="10">
    <source>
        <dbReference type="ARBA" id="ARBA00022628"/>
    </source>
</evidence>
<protein>
    <recommendedName>
        <fullName evidence="7 20">Methionine synthase</fullName>
        <ecNumber evidence="6 20">2.1.1.13</ecNumber>
    </recommendedName>
    <alternativeName>
        <fullName evidence="19 21">5-methyltetrahydrofolate--homocysteine methyltransferase</fullName>
    </alternativeName>
</protein>
<dbReference type="InterPro" id="IPR011822">
    <property type="entry name" value="MetH"/>
</dbReference>
<dbReference type="GO" id="GO:0008705">
    <property type="term" value="F:methionine synthase activity"/>
    <property type="evidence" value="ECO:0007669"/>
    <property type="project" value="UniProtKB-UniRule"/>
</dbReference>
<dbReference type="GO" id="GO:0032259">
    <property type="term" value="P:methylation"/>
    <property type="evidence" value="ECO:0007669"/>
    <property type="project" value="UniProtKB-KW"/>
</dbReference>
<keyword evidence="8 21" id="KW-0489">Methyltransferase</keyword>
<dbReference type="GO" id="GO:0046653">
    <property type="term" value="P:tetrahydrofolate metabolic process"/>
    <property type="evidence" value="ECO:0007669"/>
    <property type="project" value="TreeGrafter"/>
</dbReference>
<evidence type="ECO:0000256" key="21">
    <source>
        <dbReference type="PIRNR" id="PIRNR000381"/>
    </source>
</evidence>
<proteinExistence type="inferred from homology"/>
<dbReference type="Gene3D" id="3.20.20.330">
    <property type="entry name" value="Homocysteine-binding-like domain"/>
    <property type="match status" value="1"/>
</dbReference>
<feature type="binding site" evidence="23">
    <location>
        <position position="1138"/>
    </location>
    <ligand>
        <name>S-adenosyl-L-methionine</name>
        <dbReference type="ChEBI" id="CHEBI:59789"/>
    </ligand>
</feature>
<feature type="binding site" evidence="23">
    <location>
        <begin position="1193"/>
        <end position="1194"/>
    </location>
    <ligand>
        <name>S-adenosyl-L-methionine</name>
        <dbReference type="ChEBI" id="CHEBI:59789"/>
    </ligand>
</feature>
<dbReference type="NCBIfam" id="NF007024">
    <property type="entry name" value="PRK09490.1"/>
    <property type="match status" value="1"/>
</dbReference>
<dbReference type="EC" id="2.1.1.13" evidence="6 20"/>
<feature type="binding site" evidence="23">
    <location>
        <position position="806"/>
    </location>
    <ligand>
        <name>methylcob(III)alamin</name>
        <dbReference type="ChEBI" id="CHEBI:28115"/>
    </ligand>
</feature>
<comment type="cofactor">
    <cofactor evidence="2 21 24">
        <name>Zn(2+)</name>
        <dbReference type="ChEBI" id="CHEBI:29105"/>
    </cofactor>
</comment>
<dbReference type="SUPFAM" id="SSF82282">
    <property type="entry name" value="Homocysteine S-methyltransferase"/>
    <property type="match status" value="1"/>
</dbReference>
<dbReference type="InterPro" id="IPR036594">
    <property type="entry name" value="Meth_synthase_dom"/>
</dbReference>
<dbReference type="InterPro" id="IPR003726">
    <property type="entry name" value="HCY_dom"/>
</dbReference>
<dbReference type="GO" id="GO:0050667">
    <property type="term" value="P:homocysteine metabolic process"/>
    <property type="evidence" value="ECO:0007669"/>
    <property type="project" value="TreeGrafter"/>
</dbReference>
<feature type="binding site" evidence="23">
    <location>
        <position position="695"/>
    </location>
    <ligand>
        <name>methylcob(III)alamin</name>
        <dbReference type="ChEBI" id="CHEBI:28115"/>
    </ligand>
</feature>
<evidence type="ECO:0000256" key="19">
    <source>
        <dbReference type="ARBA" id="ARBA00031040"/>
    </source>
</evidence>
<dbReference type="UniPathway" id="UPA00051">
    <property type="reaction ID" value="UER00081"/>
</dbReference>
<evidence type="ECO:0000259" key="25">
    <source>
        <dbReference type="PROSITE" id="PS50970"/>
    </source>
</evidence>
<dbReference type="PIRSF" id="PIRSF000381">
    <property type="entry name" value="MetH"/>
    <property type="match status" value="1"/>
</dbReference>
<dbReference type="Proteomes" id="UP000327179">
    <property type="component" value="Chromosome"/>
</dbReference>
<keyword evidence="17 21" id="KW-0170">Cobalt</keyword>
<evidence type="ECO:0000313" key="30">
    <source>
        <dbReference type="EMBL" id="QEY63818.1"/>
    </source>
</evidence>
<evidence type="ECO:0000256" key="2">
    <source>
        <dbReference type="ARBA" id="ARBA00001947"/>
    </source>
</evidence>
<dbReference type="PANTHER" id="PTHR45833">
    <property type="entry name" value="METHIONINE SYNTHASE"/>
    <property type="match status" value="1"/>
</dbReference>
<evidence type="ECO:0000256" key="11">
    <source>
        <dbReference type="ARBA" id="ARBA00022679"/>
    </source>
</evidence>
<comment type="cofactor">
    <cofactor evidence="3 21 22">
        <name>methylcob(III)alamin</name>
        <dbReference type="ChEBI" id="CHEBI:28115"/>
    </cofactor>
</comment>
<feature type="domain" description="AdoMet activation" evidence="27">
    <location>
        <begin position="900"/>
        <end position="1230"/>
    </location>
</feature>
<evidence type="ECO:0000256" key="8">
    <source>
        <dbReference type="ARBA" id="ARBA00022603"/>
    </source>
</evidence>
<evidence type="ECO:0000256" key="15">
    <source>
        <dbReference type="ARBA" id="ARBA00022833"/>
    </source>
</evidence>
<dbReference type="GO" id="GO:0008270">
    <property type="term" value="F:zinc ion binding"/>
    <property type="evidence" value="ECO:0007669"/>
    <property type="project" value="UniProtKB-UniRule"/>
</dbReference>
<dbReference type="InterPro" id="IPR050554">
    <property type="entry name" value="Met_Synthase/Corrinoid"/>
</dbReference>
<keyword evidence="14" id="KW-0677">Repeat</keyword>
<dbReference type="FunFam" id="3.20.20.20:FF:000002">
    <property type="entry name" value="Methionine synthase"/>
    <property type="match status" value="1"/>
</dbReference>
<dbReference type="PROSITE" id="PS50970">
    <property type="entry name" value="HCY"/>
    <property type="match status" value="1"/>
</dbReference>
<accession>A0A5J6QM23</accession>
<dbReference type="PROSITE" id="PS51337">
    <property type="entry name" value="B12_BINDING_NTER"/>
    <property type="match status" value="1"/>
</dbReference>
<evidence type="ECO:0000313" key="31">
    <source>
        <dbReference type="Proteomes" id="UP000327179"/>
    </source>
</evidence>
<keyword evidence="9 21" id="KW-0028">Amino-acid biosynthesis</keyword>
<evidence type="ECO:0000256" key="16">
    <source>
        <dbReference type="ARBA" id="ARBA00023167"/>
    </source>
</evidence>
<feature type="domain" description="Hcy-binding" evidence="25">
    <location>
        <begin position="8"/>
        <end position="328"/>
    </location>
</feature>